<organism evidence="1 2">
    <name type="scientific">Actinocorallia herbida</name>
    <dbReference type="NCBI Taxonomy" id="58109"/>
    <lineage>
        <taxon>Bacteria</taxon>
        <taxon>Bacillati</taxon>
        <taxon>Actinomycetota</taxon>
        <taxon>Actinomycetes</taxon>
        <taxon>Streptosporangiales</taxon>
        <taxon>Thermomonosporaceae</taxon>
        <taxon>Actinocorallia</taxon>
    </lineage>
</organism>
<protein>
    <submittedName>
        <fullName evidence="1">Uncharacterized protein</fullName>
    </submittedName>
</protein>
<sequence length="271" mass="29088">MGHRFGLVAVFGFLLLWPGDAAAWDAAKDAQLVFCLSGDHRQGLADAAGILGLAEPRGTRVVVGGRELSLEEWREKKPTDFERACAALVSASAETPAAGKADSPFSLAALAAVLVPVVVGAGLAWSASEWRASVDAGRAKADEFRAAARAFTESVRAYVQEELRYTVGRRPDADAVDRDRMSLDTWLQRVALAEPKWRMVQDLRAALGGDLGEILSEGWDEPGGAQEKTGRAKRIEADLAVLEEGCERIALALERPGRLHSGLKRDAGTRT</sequence>
<comment type="caution">
    <text evidence="1">The sequence shown here is derived from an EMBL/GenBank/DDBJ whole genome shotgun (WGS) entry which is preliminary data.</text>
</comment>
<keyword evidence="2" id="KW-1185">Reference proteome</keyword>
<gene>
    <name evidence="1" type="ORF">EDD29_6595</name>
</gene>
<accession>A0A3N1D5X4</accession>
<dbReference type="EMBL" id="RJKE01000001">
    <property type="protein sequence ID" value="ROO88910.1"/>
    <property type="molecule type" value="Genomic_DNA"/>
</dbReference>
<evidence type="ECO:0000313" key="2">
    <source>
        <dbReference type="Proteomes" id="UP000272400"/>
    </source>
</evidence>
<dbReference type="RefSeq" id="WP_123668091.1">
    <property type="nucleotide sequence ID" value="NZ_RJKE01000001.1"/>
</dbReference>
<name>A0A3N1D5X4_9ACTN</name>
<evidence type="ECO:0000313" key="1">
    <source>
        <dbReference type="EMBL" id="ROO88910.1"/>
    </source>
</evidence>
<reference evidence="1 2" key="1">
    <citation type="submission" date="2018-11" db="EMBL/GenBank/DDBJ databases">
        <title>Sequencing the genomes of 1000 actinobacteria strains.</title>
        <authorList>
            <person name="Klenk H.-P."/>
        </authorList>
    </citation>
    <scope>NUCLEOTIDE SEQUENCE [LARGE SCALE GENOMIC DNA]</scope>
    <source>
        <strain evidence="1 2">DSM 44254</strain>
    </source>
</reference>
<dbReference type="Proteomes" id="UP000272400">
    <property type="component" value="Unassembled WGS sequence"/>
</dbReference>
<dbReference type="OrthoDB" id="4257766at2"/>
<proteinExistence type="predicted"/>
<dbReference type="AlphaFoldDB" id="A0A3N1D5X4"/>